<feature type="transmembrane region" description="Helical" evidence="3">
    <location>
        <begin position="114"/>
        <end position="134"/>
    </location>
</feature>
<protein>
    <recommendedName>
        <fullName evidence="2">Biotin transporter</fullName>
    </recommendedName>
</protein>
<dbReference type="GO" id="GO:0005886">
    <property type="term" value="C:plasma membrane"/>
    <property type="evidence" value="ECO:0007669"/>
    <property type="project" value="UniProtKB-SubCell"/>
</dbReference>
<dbReference type="PANTHER" id="PTHR34295:SF1">
    <property type="entry name" value="BIOTIN TRANSPORTER BIOY"/>
    <property type="match status" value="1"/>
</dbReference>
<keyword evidence="3" id="KW-1133">Transmembrane helix</keyword>
<gene>
    <name evidence="4" type="ORF">HYG85_05025</name>
</gene>
<keyword evidence="2" id="KW-0813">Transport</keyword>
<keyword evidence="2" id="KW-1003">Cell membrane</keyword>
<feature type="transmembrane region" description="Helical" evidence="3">
    <location>
        <begin position="85"/>
        <end position="102"/>
    </location>
</feature>
<evidence type="ECO:0000256" key="3">
    <source>
        <dbReference type="SAM" id="Phobius"/>
    </source>
</evidence>
<feature type="transmembrane region" description="Helical" evidence="3">
    <location>
        <begin position="7"/>
        <end position="26"/>
    </location>
</feature>
<feature type="transmembrane region" description="Helical" evidence="3">
    <location>
        <begin position="154"/>
        <end position="175"/>
    </location>
</feature>
<keyword evidence="5" id="KW-1185">Reference proteome</keyword>
<dbReference type="InterPro" id="IPR003784">
    <property type="entry name" value="BioY"/>
</dbReference>
<dbReference type="KEGG" id="vgu:HYG85_05025"/>
<dbReference type="Gene3D" id="1.10.1760.20">
    <property type="match status" value="1"/>
</dbReference>
<dbReference type="PIRSF" id="PIRSF016661">
    <property type="entry name" value="BioY"/>
    <property type="match status" value="1"/>
</dbReference>
<organism evidence="4 5">
    <name type="scientific">Vallitalea guaymasensis</name>
    <dbReference type="NCBI Taxonomy" id="1185412"/>
    <lineage>
        <taxon>Bacteria</taxon>
        <taxon>Bacillati</taxon>
        <taxon>Bacillota</taxon>
        <taxon>Clostridia</taxon>
        <taxon>Lachnospirales</taxon>
        <taxon>Vallitaleaceae</taxon>
        <taxon>Vallitalea</taxon>
    </lineage>
</organism>
<reference evidence="4 5" key="1">
    <citation type="submission" date="2020-07" db="EMBL/GenBank/DDBJ databases">
        <title>Vallitalea guaymasensis genome.</title>
        <authorList>
            <person name="Postec A."/>
        </authorList>
    </citation>
    <scope>NUCLEOTIDE SEQUENCE [LARGE SCALE GENOMIC DNA]</scope>
    <source>
        <strain evidence="4 5">Ra1766G1</strain>
    </source>
</reference>
<feature type="transmembrane region" description="Helical" evidence="3">
    <location>
        <begin position="32"/>
        <end position="50"/>
    </location>
</feature>
<evidence type="ECO:0000313" key="4">
    <source>
        <dbReference type="EMBL" id="QUH28312.1"/>
    </source>
</evidence>
<dbReference type="RefSeq" id="WP_212692560.1">
    <property type="nucleotide sequence ID" value="NZ_CP058561.1"/>
</dbReference>
<sequence length="192" mass="20811">MKLQLREMIMIGIFAALMVVGAKLSIPTPFGVPLTFQLFFSIYAGLLLGAKAGFLSQLIYILLGLVGLPVFTMGGGIAYIFNPTFGYIIGFAVAPLIVGALLNNKKNINFIKVLGISIVGFAAIYIIGNVYLYFIKDLYLNKPASLVGIFKSMIPFMVKDFILVIIAAYSSTIIIPILRKSGVMNGVCKNNI</sequence>
<keyword evidence="2 3" id="KW-0472">Membrane</keyword>
<evidence type="ECO:0000256" key="1">
    <source>
        <dbReference type="ARBA" id="ARBA00010692"/>
    </source>
</evidence>
<comment type="subcellular location">
    <subcellularLocation>
        <location evidence="2">Cell membrane</location>
        <topology evidence="2">Multi-pass membrane protein</topology>
    </subcellularLocation>
</comment>
<evidence type="ECO:0000256" key="2">
    <source>
        <dbReference type="PIRNR" id="PIRNR016661"/>
    </source>
</evidence>
<name>A0A8J8SB36_9FIRM</name>
<dbReference type="EMBL" id="CP058561">
    <property type="protein sequence ID" value="QUH28312.1"/>
    <property type="molecule type" value="Genomic_DNA"/>
</dbReference>
<dbReference type="PANTHER" id="PTHR34295">
    <property type="entry name" value="BIOTIN TRANSPORTER BIOY"/>
    <property type="match status" value="1"/>
</dbReference>
<keyword evidence="3" id="KW-0812">Transmembrane</keyword>
<evidence type="ECO:0000313" key="5">
    <source>
        <dbReference type="Proteomes" id="UP000677305"/>
    </source>
</evidence>
<dbReference type="Pfam" id="PF02632">
    <property type="entry name" value="BioY"/>
    <property type="match status" value="1"/>
</dbReference>
<proteinExistence type="inferred from homology"/>
<dbReference type="GO" id="GO:0015225">
    <property type="term" value="F:biotin transmembrane transporter activity"/>
    <property type="evidence" value="ECO:0007669"/>
    <property type="project" value="UniProtKB-UniRule"/>
</dbReference>
<dbReference type="Proteomes" id="UP000677305">
    <property type="component" value="Chromosome"/>
</dbReference>
<feature type="transmembrane region" description="Helical" evidence="3">
    <location>
        <begin position="57"/>
        <end position="79"/>
    </location>
</feature>
<dbReference type="AlphaFoldDB" id="A0A8J8SB36"/>
<comment type="similarity">
    <text evidence="1 2">Belongs to the BioY family.</text>
</comment>
<accession>A0A8J8SB36</accession>